<comment type="caution">
    <text evidence="2">The sequence shown here is derived from an EMBL/GenBank/DDBJ whole genome shotgun (WGS) entry which is preliminary data.</text>
</comment>
<keyword evidence="3" id="KW-1185">Reference proteome</keyword>
<dbReference type="OrthoDB" id="1921208at2759"/>
<feature type="chain" id="PRO_5020283423" description="Phytocyanin domain-containing protein" evidence="1">
    <location>
        <begin position="20"/>
        <end position="364"/>
    </location>
</feature>
<reference evidence="2 3" key="1">
    <citation type="submission" date="2019-02" db="EMBL/GenBank/DDBJ databases">
        <title>Genome sequencing of the rare red list fungi Phellinidium pouzarii.</title>
        <authorList>
            <person name="Buettner E."/>
            <person name="Kellner H."/>
        </authorList>
    </citation>
    <scope>NUCLEOTIDE SEQUENCE [LARGE SCALE GENOMIC DNA]</scope>
    <source>
        <strain evidence="2 3">DSM 108285</strain>
    </source>
</reference>
<dbReference type="PANTHER" id="PTHR34883:SF4">
    <property type="entry name" value="CUPREDOXIN"/>
    <property type="match status" value="1"/>
</dbReference>
<dbReference type="InterPro" id="IPR052953">
    <property type="entry name" value="Ser-rich/MCO-related"/>
</dbReference>
<dbReference type="Gene3D" id="2.60.40.420">
    <property type="entry name" value="Cupredoxins - blue copper proteins"/>
    <property type="match status" value="2"/>
</dbReference>
<name>A0A4S4LG77_9AGAM</name>
<dbReference type="Proteomes" id="UP000308199">
    <property type="component" value="Unassembled WGS sequence"/>
</dbReference>
<keyword evidence="1" id="KW-0732">Signal</keyword>
<dbReference type="EMBL" id="SGPK01000024">
    <property type="protein sequence ID" value="THH10934.1"/>
    <property type="molecule type" value="Genomic_DNA"/>
</dbReference>
<sequence>MFCSAIISFGLLLVPLVRAATIHDVTVGSSSGALTFSPEAISASPGDQVIFTFQQKNHSATQSSFADPCGKAAGGFNSGFNPVAPNITDNFPTYTITVNDTTPIWVYCAQAAGTSESHCGQGMVFAVNCGPDGSANSFTNFKNAALAVGASLQASASASGVASSSTVVALSSVAVPAPPSSSTLTVPPSTTASSSAAAAAATHTVTVGGNSSLTFSPEEVSAQPNDVVIFQFVSKNHTITQSSFAAPCEELGSTSSTPGFDSGFMPVNGSSDFPTYSITVNSTAPVWGYCRQTGHCGQGMVFAINAQDNATKSFSAFQASAKQINGTTSNTTTGATTSPTSGAERTIGAVSMSLAMVGAVFLLL</sequence>
<organism evidence="2 3">
    <name type="scientific">Phellinidium pouzarii</name>
    <dbReference type="NCBI Taxonomy" id="167371"/>
    <lineage>
        <taxon>Eukaryota</taxon>
        <taxon>Fungi</taxon>
        <taxon>Dikarya</taxon>
        <taxon>Basidiomycota</taxon>
        <taxon>Agaricomycotina</taxon>
        <taxon>Agaricomycetes</taxon>
        <taxon>Hymenochaetales</taxon>
        <taxon>Hymenochaetaceae</taxon>
        <taxon>Phellinidium</taxon>
    </lineage>
</organism>
<dbReference type="CDD" id="cd00920">
    <property type="entry name" value="Cupredoxin"/>
    <property type="match status" value="2"/>
</dbReference>
<feature type="signal peptide" evidence="1">
    <location>
        <begin position="1"/>
        <end position="19"/>
    </location>
</feature>
<protein>
    <recommendedName>
        <fullName evidence="4">Phytocyanin domain-containing protein</fullName>
    </recommendedName>
</protein>
<evidence type="ECO:0000256" key="1">
    <source>
        <dbReference type="SAM" id="SignalP"/>
    </source>
</evidence>
<dbReference type="AlphaFoldDB" id="A0A4S4LG77"/>
<dbReference type="PANTHER" id="PTHR34883">
    <property type="entry name" value="SERINE-RICH PROTEIN, PUTATIVE-RELATED-RELATED"/>
    <property type="match status" value="1"/>
</dbReference>
<evidence type="ECO:0000313" key="2">
    <source>
        <dbReference type="EMBL" id="THH10934.1"/>
    </source>
</evidence>
<dbReference type="InterPro" id="IPR008972">
    <property type="entry name" value="Cupredoxin"/>
</dbReference>
<evidence type="ECO:0000313" key="3">
    <source>
        <dbReference type="Proteomes" id="UP000308199"/>
    </source>
</evidence>
<proteinExistence type="predicted"/>
<evidence type="ECO:0008006" key="4">
    <source>
        <dbReference type="Google" id="ProtNLM"/>
    </source>
</evidence>
<dbReference type="SUPFAM" id="SSF49503">
    <property type="entry name" value="Cupredoxins"/>
    <property type="match status" value="2"/>
</dbReference>
<accession>A0A4S4LG77</accession>
<gene>
    <name evidence="2" type="ORF">EW145_g1000</name>
</gene>